<evidence type="ECO:0000313" key="4">
    <source>
        <dbReference type="Proteomes" id="UP000309128"/>
    </source>
</evidence>
<dbReference type="EMBL" id="VCKY01000034">
    <property type="protein sequence ID" value="TMR22066.1"/>
    <property type="molecule type" value="Genomic_DNA"/>
</dbReference>
<gene>
    <name evidence="3" type="ORF">ETD86_12930</name>
</gene>
<evidence type="ECO:0000313" key="3">
    <source>
        <dbReference type="EMBL" id="TMR22066.1"/>
    </source>
</evidence>
<dbReference type="RefSeq" id="WP_138666374.1">
    <property type="nucleotide sequence ID" value="NZ_VCKY01000034.1"/>
</dbReference>
<feature type="region of interest" description="Disordered" evidence="1">
    <location>
        <begin position="330"/>
        <end position="351"/>
    </location>
</feature>
<protein>
    <recommendedName>
        <fullName evidence="2">Helix-turn-helix domain-containing protein</fullName>
    </recommendedName>
</protein>
<evidence type="ECO:0000259" key="2">
    <source>
        <dbReference type="Pfam" id="PF19575"/>
    </source>
</evidence>
<proteinExistence type="predicted"/>
<accession>A0A5S4FMW4</accession>
<keyword evidence="4" id="KW-1185">Reference proteome</keyword>
<reference evidence="3 4" key="1">
    <citation type="submission" date="2019-05" db="EMBL/GenBank/DDBJ databases">
        <title>Draft genome sequence of Nonomuraea turkmeniaca DSM 43926.</title>
        <authorList>
            <person name="Saricaoglu S."/>
            <person name="Isik K."/>
        </authorList>
    </citation>
    <scope>NUCLEOTIDE SEQUENCE [LARGE SCALE GENOMIC DNA]</scope>
    <source>
        <strain evidence="3 4">DSM 43926</strain>
    </source>
</reference>
<organism evidence="3 4">
    <name type="scientific">Nonomuraea turkmeniaca</name>
    <dbReference type="NCBI Taxonomy" id="103838"/>
    <lineage>
        <taxon>Bacteria</taxon>
        <taxon>Bacillati</taxon>
        <taxon>Actinomycetota</taxon>
        <taxon>Actinomycetes</taxon>
        <taxon>Streptosporangiales</taxon>
        <taxon>Streptosporangiaceae</taxon>
        <taxon>Nonomuraea</taxon>
    </lineage>
</organism>
<name>A0A5S4FMW4_9ACTN</name>
<dbReference type="InterPro" id="IPR045745">
    <property type="entry name" value="HTH_58_Actinobacteria-type"/>
</dbReference>
<evidence type="ECO:0000256" key="1">
    <source>
        <dbReference type="SAM" id="MobiDB-lite"/>
    </source>
</evidence>
<comment type="caution">
    <text evidence="3">The sequence shown here is derived from an EMBL/GenBank/DDBJ whole genome shotgun (WGS) entry which is preliminary data.</text>
</comment>
<dbReference type="Proteomes" id="UP000309128">
    <property type="component" value="Unassembled WGS sequence"/>
</dbReference>
<dbReference type="OrthoDB" id="4157092at2"/>
<dbReference type="Pfam" id="PF19575">
    <property type="entry name" value="HTH_58"/>
    <property type="match status" value="1"/>
</dbReference>
<feature type="domain" description="Helix-turn-helix" evidence="2">
    <location>
        <begin position="47"/>
        <end position="83"/>
    </location>
</feature>
<dbReference type="Gene3D" id="1.10.10.60">
    <property type="entry name" value="Homeodomain-like"/>
    <property type="match status" value="2"/>
</dbReference>
<sequence>MKLREGGWTYAAISRQYNVSLTTVRNAIDPPPSPRADRPPFDVEAAAARYRSGMTIREIARETGYSRQHVHTALTNAGVEMRPLSAPRASRITSAKRAAIVALWQEGTSLHQIAVQVGSTGETIRKVLAGAGIDVTSRIHRIDHNRARELRLAGWTLARIGAELGTSPQYVWNITRDVQGVPDRRGRARIVPEIAVKMYRTGATMAQIGQRFGTGRYAVRAVLEEHGVVIRHGGQQRRELDLDRARQLLADGASLRHVGRVLGCSASTLSIRLREAERGIQPGQRGGGVSLAKRRAIARAWKAGRSITWIRAHVHVSYTTAVRVVRELGDDPARARQQGQRGPRPESRRLNHRRMTQLHARGWSAARIAQDLQASPQHVARVLRRAKEHLAERSEVVSRSA</sequence>
<dbReference type="AlphaFoldDB" id="A0A5S4FMW4"/>